<dbReference type="GO" id="GO:0051607">
    <property type="term" value="P:defense response to virus"/>
    <property type="evidence" value="ECO:0007669"/>
    <property type="project" value="UniProtKB-KW"/>
</dbReference>
<dbReference type="EMBL" id="CP062310">
    <property type="protein sequence ID" value="QOJ78821.1"/>
    <property type="molecule type" value="Genomic_DNA"/>
</dbReference>
<dbReference type="Pfam" id="PF01905">
    <property type="entry name" value="DevR"/>
    <property type="match status" value="1"/>
</dbReference>
<dbReference type="NCBIfam" id="TIGR02583">
    <property type="entry name" value="DevR_archaea"/>
    <property type="match status" value="1"/>
</dbReference>
<proteinExistence type="predicted"/>
<dbReference type="GeneID" id="59149982"/>
<organism evidence="3 4">
    <name type="scientific">Infirmifilum lucidum</name>
    <dbReference type="NCBI Taxonomy" id="2776706"/>
    <lineage>
        <taxon>Archaea</taxon>
        <taxon>Thermoproteota</taxon>
        <taxon>Thermoprotei</taxon>
        <taxon>Thermofilales</taxon>
        <taxon>Thermofilaceae</taxon>
        <taxon>Infirmifilum</taxon>
    </lineage>
</organism>
<keyword evidence="1" id="KW-0051">Antiviral defense</keyword>
<dbReference type="InterPro" id="IPR002764">
    <property type="entry name" value="Cas7/Cst2/DevR_sub_I-a/Apern"/>
</dbReference>
<reference evidence="3 4" key="1">
    <citation type="submission" date="2020-10" db="EMBL/GenBank/DDBJ databases">
        <title>Thermofilum lucidum 3507LT sp. nov. a novel member of Thermofilaceae family isolated from Chile hot spring, and proposal of description order Thermofilales.</title>
        <authorList>
            <person name="Zayulina K.S."/>
            <person name="Elcheninov A.G."/>
            <person name="Toshchakov S.V."/>
            <person name="Kublanov I.V."/>
        </authorList>
    </citation>
    <scope>NUCLEOTIDE SEQUENCE [LARGE SCALE GENOMIC DNA]</scope>
    <source>
        <strain evidence="3 4">3507LT</strain>
    </source>
</reference>
<dbReference type="KEGG" id="thel:IG193_08760"/>
<accession>A0A7L9FGR0</accession>
<gene>
    <name evidence="3" type="primary">cas7a</name>
    <name evidence="3" type="ORF">IG193_08760</name>
</gene>
<evidence type="ECO:0000256" key="1">
    <source>
        <dbReference type="ARBA" id="ARBA00023118"/>
    </source>
</evidence>
<keyword evidence="4" id="KW-1185">Reference proteome</keyword>
<dbReference type="Proteomes" id="UP000594121">
    <property type="component" value="Chromosome"/>
</dbReference>
<evidence type="ECO:0000256" key="2">
    <source>
        <dbReference type="ARBA" id="ARBA00025626"/>
    </source>
</evidence>
<dbReference type="InParanoid" id="A0A7L9FGR0"/>
<dbReference type="PANTHER" id="PTHR37459:SF1">
    <property type="entry name" value="CRISPR-ASSOCIATED PROTEIN CAS7_CST2_DEVR"/>
    <property type="match status" value="1"/>
</dbReference>
<dbReference type="InterPro" id="IPR052681">
    <property type="entry name" value="CRISPR-Cas7/Cst2/DevR"/>
</dbReference>
<evidence type="ECO:0000313" key="3">
    <source>
        <dbReference type="EMBL" id="QOJ78821.1"/>
    </source>
</evidence>
<dbReference type="RefSeq" id="WP_192818793.1">
    <property type="nucleotide sequence ID" value="NZ_CP062310.1"/>
</dbReference>
<sequence>MGVVTFLSVGVRFEANVEALNMVEVSGNYARHRRVPYVITEGGRLKVVYVPAVSGESIAHGYQVALAEEAKALGLPVCSYCSIGEFLKSMDEEHAAEKFDGKVPKLSGRSKKEELVSVVGEIESGIVRKCVVEDVGGFLYAGNPPVKRTSRFMVSYALPIKSVATYATLEPQLHARHARTAGERREGAAEQMIYYVETGTAVYGFTFNLDFAGVGVSSYSGRALVDDVKKRRLAAARALYRVLSSQGFGAKLSRFLPGGGAVAMVATLTERPFTVTSPIYDGFAESTRERLERVKATFGEKGYYFEMGKDGLKTPEDVLSAVIETLKKEGTI</sequence>
<evidence type="ECO:0000313" key="4">
    <source>
        <dbReference type="Proteomes" id="UP000594121"/>
    </source>
</evidence>
<dbReference type="InterPro" id="IPR010154">
    <property type="entry name" value="CRISPR-assoc_Cas7/Cst2/DevR"/>
</dbReference>
<dbReference type="PANTHER" id="PTHR37459">
    <property type="match status" value="1"/>
</dbReference>
<dbReference type="AlphaFoldDB" id="A0A7L9FGR0"/>
<name>A0A7L9FGR0_9CREN</name>
<protein>
    <submittedName>
        <fullName evidence="3">Type I-A CRISPR-associated protein Cas7/Csa2</fullName>
    </submittedName>
</protein>
<dbReference type="NCBIfam" id="TIGR01875">
    <property type="entry name" value="cas_MJ0381"/>
    <property type="match status" value="1"/>
</dbReference>
<comment type="function">
    <text evidence="2">CRISPR (clustered regularly interspaced short palindromic repeat) is an adaptive immune system that provides protection against mobile genetic elements (viruses, transposable elements and conjugative plasmids). CRISPR clusters contain spacers, sequences complementary to antecedent mobile elements, and target invading nucleic acids. CRISPR clusters are transcribed and processed into CRISPR RNA (crRNA).</text>
</comment>